<evidence type="ECO:0000256" key="1">
    <source>
        <dbReference type="ARBA" id="ARBA00006139"/>
    </source>
</evidence>
<keyword evidence="7 9" id="KW-1133">Transmembrane helix</keyword>
<evidence type="ECO:0000256" key="11">
    <source>
        <dbReference type="RuleBase" id="RU004181"/>
    </source>
</evidence>
<dbReference type="Proteomes" id="UP000261905">
    <property type="component" value="Unassembled WGS sequence"/>
</dbReference>
<dbReference type="PRINTS" id="PR00781">
    <property type="entry name" value="LIPOSIGPTASE"/>
</dbReference>
<feature type="transmembrane region" description="Helical" evidence="9">
    <location>
        <begin position="125"/>
        <end position="145"/>
    </location>
</feature>
<evidence type="ECO:0000256" key="6">
    <source>
        <dbReference type="ARBA" id="ARBA00022801"/>
    </source>
</evidence>
<dbReference type="OrthoDB" id="9810259at2"/>
<keyword evidence="5 9" id="KW-0064">Aspartyl protease</keyword>
<evidence type="ECO:0000256" key="2">
    <source>
        <dbReference type="ARBA" id="ARBA00022475"/>
    </source>
</evidence>
<dbReference type="PROSITE" id="PS00855">
    <property type="entry name" value="SPASE_II"/>
    <property type="match status" value="1"/>
</dbReference>
<accession>A0A371PKH8</accession>
<dbReference type="PANTHER" id="PTHR33695:SF1">
    <property type="entry name" value="LIPOPROTEIN SIGNAL PEPTIDASE"/>
    <property type="match status" value="1"/>
</dbReference>
<dbReference type="GO" id="GO:0006508">
    <property type="term" value="P:proteolysis"/>
    <property type="evidence" value="ECO:0007669"/>
    <property type="project" value="UniProtKB-KW"/>
</dbReference>
<comment type="caution">
    <text evidence="12">The sequence shown here is derived from an EMBL/GenBank/DDBJ whole genome shotgun (WGS) entry which is preliminary data.</text>
</comment>
<dbReference type="GO" id="GO:0005886">
    <property type="term" value="C:plasma membrane"/>
    <property type="evidence" value="ECO:0007669"/>
    <property type="project" value="UniProtKB-SubCell"/>
</dbReference>
<organism evidence="12 13">
    <name type="scientific">Paenibacillus paeoniae</name>
    <dbReference type="NCBI Taxonomy" id="2292705"/>
    <lineage>
        <taxon>Bacteria</taxon>
        <taxon>Bacillati</taxon>
        <taxon>Bacillota</taxon>
        <taxon>Bacilli</taxon>
        <taxon>Bacillales</taxon>
        <taxon>Paenibacillaceae</taxon>
        <taxon>Paenibacillus</taxon>
    </lineage>
</organism>
<gene>
    <name evidence="9 12" type="primary">lspA</name>
    <name evidence="12" type="ORF">DX130_04240</name>
</gene>
<protein>
    <recommendedName>
        <fullName evidence="9">Lipoprotein signal peptidase</fullName>
        <ecNumber evidence="9">3.4.23.36</ecNumber>
    </recommendedName>
    <alternativeName>
        <fullName evidence="9">Prolipoprotein signal peptidase</fullName>
    </alternativeName>
    <alternativeName>
        <fullName evidence="9">Signal peptidase II</fullName>
        <shortName evidence="9">SPase II</shortName>
    </alternativeName>
</protein>
<reference evidence="12 13" key="1">
    <citation type="submission" date="2018-08" db="EMBL/GenBank/DDBJ databases">
        <title>Paenibacillus sp. M4BSY-1, whole genome shotgun sequence.</title>
        <authorList>
            <person name="Tuo L."/>
        </authorList>
    </citation>
    <scope>NUCLEOTIDE SEQUENCE [LARGE SCALE GENOMIC DNA]</scope>
    <source>
        <strain evidence="12 13">M4BSY-1</strain>
    </source>
</reference>
<dbReference type="EMBL" id="QUBQ01000001">
    <property type="protein sequence ID" value="REK76267.1"/>
    <property type="molecule type" value="Genomic_DNA"/>
</dbReference>
<dbReference type="UniPathway" id="UPA00665"/>
<keyword evidence="4 9" id="KW-0812">Transmembrane</keyword>
<evidence type="ECO:0000256" key="4">
    <source>
        <dbReference type="ARBA" id="ARBA00022692"/>
    </source>
</evidence>
<evidence type="ECO:0000256" key="9">
    <source>
        <dbReference type="HAMAP-Rule" id="MF_00161"/>
    </source>
</evidence>
<keyword evidence="3 9" id="KW-0645">Protease</keyword>
<evidence type="ECO:0000256" key="7">
    <source>
        <dbReference type="ARBA" id="ARBA00022989"/>
    </source>
</evidence>
<comment type="similarity">
    <text evidence="1 9 11">Belongs to the peptidase A8 family.</text>
</comment>
<sequence>MRYYYYYLITLIVLILDFVTKKMVATKMNLYDEISVIGNFFLITSHRNRGAAFGILEGQRVFFIIITVAIVSGLIWYIYSMRKTGKPGLFIGLTLVLGGAIGNFIDRVRFGEVVDFFKFNFGSYTFPIFNIADSAIVIGVGLILLDALLSAREEKLTQGQDNKEPNEA</sequence>
<evidence type="ECO:0000256" key="5">
    <source>
        <dbReference type="ARBA" id="ARBA00022750"/>
    </source>
</evidence>
<evidence type="ECO:0000256" key="8">
    <source>
        <dbReference type="ARBA" id="ARBA00023136"/>
    </source>
</evidence>
<dbReference type="RefSeq" id="WP_116043088.1">
    <property type="nucleotide sequence ID" value="NZ_QUBQ01000001.1"/>
</dbReference>
<feature type="active site" evidence="9">
    <location>
        <position position="115"/>
    </location>
</feature>
<name>A0A371PKH8_9BACL</name>
<feature type="active site" evidence="9">
    <location>
        <position position="133"/>
    </location>
</feature>
<feature type="transmembrane region" description="Helical" evidence="9">
    <location>
        <begin position="88"/>
        <end position="105"/>
    </location>
</feature>
<evidence type="ECO:0000313" key="12">
    <source>
        <dbReference type="EMBL" id="REK76267.1"/>
    </source>
</evidence>
<evidence type="ECO:0000313" key="13">
    <source>
        <dbReference type="Proteomes" id="UP000261905"/>
    </source>
</evidence>
<feature type="transmembrane region" description="Helical" evidence="9">
    <location>
        <begin position="6"/>
        <end position="24"/>
    </location>
</feature>
<keyword evidence="8 9" id="KW-0472">Membrane</keyword>
<dbReference type="PANTHER" id="PTHR33695">
    <property type="entry name" value="LIPOPROTEIN SIGNAL PEPTIDASE"/>
    <property type="match status" value="1"/>
</dbReference>
<comment type="catalytic activity">
    <reaction evidence="9 10">
        <text>Release of signal peptides from bacterial membrane prolipoproteins. Hydrolyzes -Xaa-Yaa-Zaa-|-(S,diacylglyceryl)Cys-, in which Xaa is hydrophobic (preferably Leu), and Yaa (Ala or Ser) and Zaa (Gly or Ala) have small, neutral side chains.</text>
        <dbReference type="EC" id="3.4.23.36"/>
    </reaction>
</comment>
<dbReference type="AlphaFoldDB" id="A0A371PKH8"/>
<feature type="transmembrane region" description="Helical" evidence="9">
    <location>
        <begin position="61"/>
        <end position="79"/>
    </location>
</feature>
<dbReference type="InterPro" id="IPR001872">
    <property type="entry name" value="Peptidase_A8"/>
</dbReference>
<dbReference type="NCBIfam" id="TIGR00077">
    <property type="entry name" value="lspA"/>
    <property type="match status" value="1"/>
</dbReference>
<dbReference type="Pfam" id="PF01252">
    <property type="entry name" value="Peptidase_A8"/>
    <property type="match status" value="1"/>
</dbReference>
<proteinExistence type="inferred from homology"/>
<dbReference type="EC" id="3.4.23.36" evidence="9"/>
<dbReference type="GO" id="GO:0004190">
    <property type="term" value="F:aspartic-type endopeptidase activity"/>
    <property type="evidence" value="ECO:0007669"/>
    <property type="project" value="UniProtKB-UniRule"/>
</dbReference>
<keyword evidence="2 9" id="KW-1003">Cell membrane</keyword>
<comment type="subcellular location">
    <subcellularLocation>
        <location evidence="9">Cell membrane</location>
        <topology evidence="9">Multi-pass membrane protein</topology>
    </subcellularLocation>
</comment>
<comment type="pathway">
    <text evidence="9">Protein modification; lipoprotein biosynthesis (signal peptide cleavage).</text>
</comment>
<evidence type="ECO:0000256" key="3">
    <source>
        <dbReference type="ARBA" id="ARBA00022670"/>
    </source>
</evidence>
<evidence type="ECO:0000256" key="10">
    <source>
        <dbReference type="RuleBase" id="RU000594"/>
    </source>
</evidence>
<comment type="function">
    <text evidence="9 10">This protein specifically catalyzes the removal of signal peptides from prolipoproteins.</text>
</comment>
<dbReference type="HAMAP" id="MF_00161">
    <property type="entry name" value="LspA"/>
    <property type="match status" value="1"/>
</dbReference>
<keyword evidence="13" id="KW-1185">Reference proteome</keyword>
<keyword evidence="6 9" id="KW-0378">Hydrolase</keyword>